<dbReference type="InterPro" id="IPR004839">
    <property type="entry name" value="Aminotransferase_I/II_large"/>
</dbReference>
<dbReference type="OrthoDB" id="9802328at2"/>
<dbReference type="GO" id="GO:0030170">
    <property type="term" value="F:pyridoxal phosphate binding"/>
    <property type="evidence" value="ECO:0007669"/>
    <property type="project" value="InterPro"/>
</dbReference>
<comment type="similarity">
    <text evidence="4">Belongs to the class-I pyridoxal-phosphate-dependent aminotransferase family.</text>
</comment>
<accession>A0A0B3W8P3</accession>
<dbReference type="InterPro" id="IPR004838">
    <property type="entry name" value="NHTrfase_class1_PyrdxlP-BS"/>
</dbReference>
<reference evidence="6 7" key="1">
    <citation type="submission" date="2014-12" db="EMBL/GenBank/DDBJ databases">
        <title>Draft genome sequence of Terrisporobacter sp. 08-306576, isolated from the blood culture of a bacteremia patient.</title>
        <authorList>
            <person name="Lund L.C."/>
            <person name="Sydenham T.V."/>
            <person name="Hogh S.V."/>
            <person name="Skov M.N."/>
            <person name="Kemp M."/>
            <person name="Justesen U.S."/>
        </authorList>
    </citation>
    <scope>NUCLEOTIDE SEQUENCE [LARGE SCALE GENOMIC DNA]</scope>
    <source>
        <strain evidence="6 7">08-306576</strain>
    </source>
</reference>
<keyword evidence="2 4" id="KW-0032">Aminotransferase</keyword>
<organism evidence="6 7">
    <name type="scientific">Terrisporobacter othiniensis</name>
    <dbReference type="NCBI Taxonomy" id="1577792"/>
    <lineage>
        <taxon>Bacteria</taxon>
        <taxon>Bacillati</taxon>
        <taxon>Bacillota</taxon>
        <taxon>Clostridia</taxon>
        <taxon>Peptostreptococcales</taxon>
        <taxon>Peptostreptococcaceae</taxon>
        <taxon>Terrisporobacter</taxon>
    </lineage>
</organism>
<dbReference type="RefSeq" id="WP_039678045.1">
    <property type="nucleotide sequence ID" value="NZ_JAWGXO010000031.1"/>
</dbReference>
<evidence type="ECO:0000256" key="3">
    <source>
        <dbReference type="ARBA" id="ARBA00022679"/>
    </source>
</evidence>
<dbReference type="Pfam" id="PF00155">
    <property type="entry name" value="Aminotran_1_2"/>
    <property type="match status" value="1"/>
</dbReference>
<dbReference type="EC" id="2.6.1.-" evidence="4"/>
<comment type="cofactor">
    <cofactor evidence="1 4">
        <name>pyridoxal 5'-phosphate</name>
        <dbReference type="ChEBI" id="CHEBI:597326"/>
    </cofactor>
</comment>
<proteinExistence type="inferred from homology"/>
<dbReference type="InterPro" id="IPR015422">
    <property type="entry name" value="PyrdxlP-dep_Trfase_small"/>
</dbReference>
<evidence type="ECO:0000313" key="7">
    <source>
        <dbReference type="Proteomes" id="UP000031189"/>
    </source>
</evidence>
<dbReference type="PROSITE" id="PS00105">
    <property type="entry name" value="AA_TRANSFER_CLASS_1"/>
    <property type="match status" value="1"/>
</dbReference>
<evidence type="ECO:0000259" key="5">
    <source>
        <dbReference type="Pfam" id="PF00155"/>
    </source>
</evidence>
<evidence type="ECO:0000256" key="4">
    <source>
        <dbReference type="RuleBase" id="RU000481"/>
    </source>
</evidence>
<gene>
    <name evidence="6" type="ORF">QX51_01030</name>
</gene>
<dbReference type="PANTHER" id="PTHR42832:SF3">
    <property type="entry name" value="L-GLUTAMINE--4-(METHYLSULFANYL)-2-OXOBUTANOATE AMINOTRANSFERASE"/>
    <property type="match status" value="1"/>
</dbReference>
<dbReference type="AlphaFoldDB" id="A0A0B3W8P3"/>
<dbReference type="CDD" id="cd00609">
    <property type="entry name" value="AAT_like"/>
    <property type="match status" value="1"/>
</dbReference>
<evidence type="ECO:0000313" key="6">
    <source>
        <dbReference type="EMBL" id="KHS58747.1"/>
    </source>
</evidence>
<dbReference type="InterPro" id="IPR050881">
    <property type="entry name" value="LL-DAP_aminotransferase"/>
</dbReference>
<dbReference type="Gene3D" id="3.40.640.10">
    <property type="entry name" value="Type I PLP-dependent aspartate aminotransferase-like (Major domain)"/>
    <property type="match status" value="1"/>
</dbReference>
<dbReference type="EMBL" id="JWHR01000013">
    <property type="protein sequence ID" value="KHS58747.1"/>
    <property type="molecule type" value="Genomic_DNA"/>
</dbReference>
<dbReference type="STRING" id="1577792.QX51_01030"/>
<evidence type="ECO:0000256" key="2">
    <source>
        <dbReference type="ARBA" id="ARBA00022576"/>
    </source>
</evidence>
<sequence>MDFIDSMISERLGDLSFFNTATRLYKFEKIKKMTNDAKANNPDISLINMGVGEPDKIADSSIVDVLCRESHKNENRFYADNGILEFQEAACRFMKNVYHINNLTCKNVMHGIGSKSILAMIPIGFINPGDVCLMTVPGYPIMGTYSKFLGGEVYNLPLCEENDFFPDLENIPKDILKRSKLLYINYPNNPTGQIATKEYYEYLVNFCRKNKIFIVSDLAYGALTYGDSKPLSIFSVDGAMDLCLEIHSLSKSFNMTGFRMAFVVGSPKTIELYSTIKGHTDSGQFIPIQKAASFALDNYEKLIEENIERYSRRFDLLIDVLRKVGFKVEKPKGGFYVYLPIPKGAGDVIFYNAEDAFAYILNNAMISTVPWDDCGAYLRLSVTYEAYNKDDEINLMNEIYNRLMSLNLKF</sequence>
<protein>
    <recommendedName>
        <fullName evidence="4">Aminotransferase</fullName>
        <ecNumber evidence="4">2.6.1.-</ecNumber>
    </recommendedName>
</protein>
<dbReference type="GO" id="GO:0008483">
    <property type="term" value="F:transaminase activity"/>
    <property type="evidence" value="ECO:0007669"/>
    <property type="project" value="UniProtKB-KW"/>
</dbReference>
<dbReference type="PANTHER" id="PTHR42832">
    <property type="entry name" value="AMINO ACID AMINOTRANSFERASE"/>
    <property type="match status" value="1"/>
</dbReference>
<comment type="caution">
    <text evidence="6">The sequence shown here is derived from an EMBL/GenBank/DDBJ whole genome shotgun (WGS) entry which is preliminary data.</text>
</comment>
<dbReference type="Proteomes" id="UP000031189">
    <property type="component" value="Unassembled WGS sequence"/>
</dbReference>
<keyword evidence="3 4" id="KW-0808">Transferase</keyword>
<name>A0A0B3W8P3_9FIRM</name>
<feature type="domain" description="Aminotransferase class I/classII large" evidence="5">
    <location>
        <begin position="46"/>
        <end position="382"/>
    </location>
</feature>
<keyword evidence="7" id="KW-1185">Reference proteome</keyword>
<dbReference type="SUPFAM" id="SSF53383">
    <property type="entry name" value="PLP-dependent transferases"/>
    <property type="match status" value="1"/>
</dbReference>
<dbReference type="InterPro" id="IPR015421">
    <property type="entry name" value="PyrdxlP-dep_Trfase_major"/>
</dbReference>
<evidence type="ECO:0000256" key="1">
    <source>
        <dbReference type="ARBA" id="ARBA00001933"/>
    </source>
</evidence>
<dbReference type="InterPro" id="IPR015424">
    <property type="entry name" value="PyrdxlP-dep_Trfase"/>
</dbReference>
<dbReference type="Gene3D" id="3.90.1150.10">
    <property type="entry name" value="Aspartate Aminotransferase, domain 1"/>
    <property type="match status" value="1"/>
</dbReference>